<proteinExistence type="predicted"/>
<evidence type="ECO:0000313" key="3">
    <source>
        <dbReference type="Proteomes" id="UP000708208"/>
    </source>
</evidence>
<protein>
    <submittedName>
        <fullName evidence="2">Uncharacterized protein</fullName>
    </submittedName>
</protein>
<organism evidence="2 3">
    <name type="scientific">Allacma fusca</name>
    <dbReference type="NCBI Taxonomy" id="39272"/>
    <lineage>
        <taxon>Eukaryota</taxon>
        <taxon>Metazoa</taxon>
        <taxon>Ecdysozoa</taxon>
        <taxon>Arthropoda</taxon>
        <taxon>Hexapoda</taxon>
        <taxon>Collembola</taxon>
        <taxon>Symphypleona</taxon>
        <taxon>Sminthuridae</taxon>
        <taxon>Allacma</taxon>
    </lineage>
</organism>
<accession>A0A8J2JX63</accession>
<dbReference type="Proteomes" id="UP000708208">
    <property type="component" value="Unassembled WGS sequence"/>
</dbReference>
<feature type="region of interest" description="Disordered" evidence="1">
    <location>
        <begin position="279"/>
        <end position="306"/>
    </location>
</feature>
<reference evidence="2" key="1">
    <citation type="submission" date="2021-06" db="EMBL/GenBank/DDBJ databases">
        <authorList>
            <person name="Hodson N. C."/>
            <person name="Mongue J. A."/>
            <person name="Jaron S. K."/>
        </authorList>
    </citation>
    <scope>NUCLEOTIDE SEQUENCE</scope>
</reference>
<dbReference type="EMBL" id="CAJVCH010132876">
    <property type="protein sequence ID" value="CAG7726247.1"/>
    <property type="molecule type" value="Genomic_DNA"/>
</dbReference>
<name>A0A8J2JX63_9HEXA</name>
<keyword evidence="3" id="KW-1185">Reference proteome</keyword>
<evidence type="ECO:0000313" key="2">
    <source>
        <dbReference type="EMBL" id="CAG7726247.1"/>
    </source>
</evidence>
<comment type="caution">
    <text evidence="2">The sequence shown here is derived from an EMBL/GenBank/DDBJ whole genome shotgun (WGS) entry which is preliminary data.</text>
</comment>
<evidence type="ECO:0000256" key="1">
    <source>
        <dbReference type="SAM" id="MobiDB-lite"/>
    </source>
</evidence>
<sequence length="336" mass="38190">MQKFLLKACVFCQQGHSSKFLERHVAVERKMDFTVTAQTDGRFGSGIFCRPKKFRKIFNGPSYTPLSGIRLLAERGYLVVTEEFEMTDQFHPEFYQRRWRARVYDGRDTRKNKFVGLGEAPRKSLAKESAAMDFLIQVTLEESTLSLPAFQIPKNSRICSSVVSALEYLCKKMKYGTPVYDIHSVFVKGRDKYQVTVDVNGKKFKEIAYELKYAKYGAAKLAFDSLSGSVFELDKVIMGSDCLLASEREDAFVGSEELHIVSSKSTVQLGRVFKCEPWNSSRTSSPVSWYDGKSGRESNSGSSIMSPAPKRMRVCFNDDVPKKSVLEKIRKHMLDK</sequence>
<dbReference type="AlphaFoldDB" id="A0A8J2JX63"/>
<gene>
    <name evidence="2" type="ORF">AFUS01_LOCUS15167</name>
</gene>